<dbReference type="Gene3D" id="1.20.120.1630">
    <property type="match status" value="1"/>
</dbReference>
<evidence type="ECO:0008006" key="4">
    <source>
        <dbReference type="Google" id="ProtNLM"/>
    </source>
</evidence>
<dbReference type="OrthoDB" id="201504at2759"/>
<keyword evidence="1" id="KW-1133">Transmembrane helix</keyword>
<reference evidence="2" key="1">
    <citation type="submission" date="2022-07" db="EMBL/GenBank/DDBJ databases">
        <title>Phylogenomic reconstructions and comparative analyses of Kickxellomycotina fungi.</title>
        <authorList>
            <person name="Reynolds N.K."/>
            <person name="Stajich J.E."/>
            <person name="Barry K."/>
            <person name="Grigoriev I.V."/>
            <person name="Crous P."/>
            <person name="Smith M.E."/>
        </authorList>
    </citation>
    <scope>NUCLEOTIDE SEQUENCE</scope>
    <source>
        <strain evidence="2">BCRC 34297</strain>
    </source>
</reference>
<protein>
    <recommendedName>
        <fullName evidence="4">Steroid 5-alpha reductase C-terminal domain-containing protein</fullName>
    </recommendedName>
</protein>
<keyword evidence="1" id="KW-0812">Transmembrane</keyword>
<feature type="transmembrane region" description="Helical" evidence="1">
    <location>
        <begin position="23"/>
        <end position="41"/>
    </location>
</feature>
<dbReference type="Pfam" id="PF06966">
    <property type="entry name" value="DUF1295"/>
    <property type="match status" value="1"/>
</dbReference>
<comment type="caution">
    <text evidence="2">The sequence shown here is derived from an EMBL/GenBank/DDBJ whole genome shotgun (WGS) entry which is preliminary data.</text>
</comment>
<dbReference type="GO" id="GO:0016020">
    <property type="term" value="C:membrane"/>
    <property type="evidence" value="ECO:0007669"/>
    <property type="project" value="TreeGrafter"/>
</dbReference>
<sequence length="312" mass="35619">MDVLSKVYELYPCGEEIPSVRQFFWASVGLCWILTFVPLGGGRCRNYSIVDRLWPLYPLTLVAQWVYHYGYAGLDTKAMTAAALVALWSLRLTYNSIRRGDYAIGAEDYRWAHVGKSFDRVFGAHGVVRAVAWEIFNFAFISFFQLTLLYQISVPVRQIITRSKEEEEPWSINQIALVATMALLLAVEAIADRQQYELQRLKRPGVLDAEPNKEYAASRKAEVEAGFVYSGLWRFSRHPNLFCEQSFWTTMVAFAAATDGVWMPAVHLFLAGPAWLIALMWVSAGLTESISLAKYPLYRAYQMKTSHFYLTE</sequence>
<dbReference type="AlphaFoldDB" id="A0A9W8GSC4"/>
<feature type="transmembrane region" description="Helical" evidence="1">
    <location>
        <begin position="172"/>
        <end position="191"/>
    </location>
</feature>
<dbReference type="InterPro" id="IPR010721">
    <property type="entry name" value="UstE-like"/>
</dbReference>
<evidence type="ECO:0000313" key="3">
    <source>
        <dbReference type="Proteomes" id="UP001140011"/>
    </source>
</evidence>
<dbReference type="Proteomes" id="UP001140011">
    <property type="component" value="Unassembled WGS sequence"/>
</dbReference>
<gene>
    <name evidence="2" type="ORF">GGI19_004647</name>
</gene>
<proteinExistence type="predicted"/>
<name>A0A9W8GSC4_9FUNG</name>
<feature type="non-terminal residue" evidence="2">
    <location>
        <position position="312"/>
    </location>
</feature>
<keyword evidence="3" id="KW-1185">Reference proteome</keyword>
<dbReference type="PANTHER" id="PTHR32251">
    <property type="entry name" value="3-OXO-5-ALPHA-STEROID 4-DEHYDROGENASE"/>
    <property type="match status" value="1"/>
</dbReference>
<accession>A0A9W8GSC4</accession>
<feature type="transmembrane region" description="Helical" evidence="1">
    <location>
        <begin position="130"/>
        <end position="152"/>
    </location>
</feature>
<dbReference type="PANTHER" id="PTHR32251:SF23">
    <property type="entry name" value="3-OXO-5-ALPHA-STEROID 4-DEHYDROGENASE (DUF1295)"/>
    <property type="match status" value="1"/>
</dbReference>
<keyword evidence="1" id="KW-0472">Membrane</keyword>
<dbReference type="EMBL" id="JANBUH010000436">
    <property type="protein sequence ID" value="KAJ2751183.1"/>
    <property type="molecule type" value="Genomic_DNA"/>
</dbReference>
<evidence type="ECO:0000313" key="2">
    <source>
        <dbReference type="EMBL" id="KAJ2751183.1"/>
    </source>
</evidence>
<organism evidence="2 3">
    <name type="scientific">Coemansia pectinata</name>
    <dbReference type="NCBI Taxonomy" id="1052879"/>
    <lineage>
        <taxon>Eukaryota</taxon>
        <taxon>Fungi</taxon>
        <taxon>Fungi incertae sedis</taxon>
        <taxon>Zoopagomycota</taxon>
        <taxon>Kickxellomycotina</taxon>
        <taxon>Kickxellomycetes</taxon>
        <taxon>Kickxellales</taxon>
        <taxon>Kickxellaceae</taxon>
        <taxon>Coemansia</taxon>
    </lineage>
</organism>
<evidence type="ECO:0000256" key="1">
    <source>
        <dbReference type="SAM" id="Phobius"/>
    </source>
</evidence>